<dbReference type="InterPro" id="IPR017911">
    <property type="entry name" value="MacB-like_ATP-bd"/>
</dbReference>
<dbReference type="GO" id="GO:0022857">
    <property type="term" value="F:transmembrane transporter activity"/>
    <property type="evidence" value="ECO:0007669"/>
    <property type="project" value="TreeGrafter"/>
</dbReference>
<evidence type="ECO:0000256" key="4">
    <source>
        <dbReference type="ARBA" id="ARBA00038388"/>
    </source>
</evidence>
<dbReference type="PROSITE" id="PS50893">
    <property type="entry name" value="ABC_TRANSPORTER_2"/>
    <property type="match status" value="1"/>
</dbReference>
<dbReference type="PANTHER" id="PTHR24220:SF86">
    <property type="entry name" value="ABC TRANSPORTER ABCH.1"/>
    <property type="match status" value="1"/>
</dbReference>
<evidence type="ECO:0000256" key="1">
    <source>
        <dbReference type="ARBA" id="ARBA00022448"/>
    </source>
</evidence>
<dbReference type="Gene3D" id="3.40.50.300">
    <property type="entry name" value="P-loop containing nucleotide triphosphate hydrolases"/>
    <property type="match status" value="1"/>
</dbReference>
<dbReference type="Pfam" id="PF00005">
    <property type="entry name" value="ABC_tran"/>
    <property type="match status" value="1"/>
</dbReference>
<dbReference type="GO" id="GO:0005886">
    <property type="term" value="C:plasma membrane"/>
    <property type="evidence" value="ECO:0007669"/>
    <property type="project" value="TreeGrafter"/>
</dbReference>
<dbReference type="PANTHER" id="PTHR24220">
    <property type="entry name" value="IMPORT ATP-BINDING PROTEIN"/>
    <property type="match status" value="1"/>
</dbReference>
<dbReference type="AlphaFoldDB" id="A0A1Y6C702"/>
<name>A0A1Y6C702_9BACT</name>
<comment type="similarity">
    <text evidence="4">Belongs to the ABC transporter superfamily. Macrolide exporter (TC 3.A.1.122) family.</text>
</comment>
<evidence type="ECO:0000256" key="3">
    <source>
        <dbReference type="ARBA" id="ARBA00022840"/>
    </source>
</evidence>
<reference evidence="7" key="1">
    <citation type="submission" date="2017-04" db="EMBL/GenBank/DDBJ databases">
        <authorList>
            <person name="Varghese N."/>
            <person name="Submissions S."/>
        </authorList>
    </citation>
    <scope>NUCLEOTIDE SEQUENCE [LARGE SCALE GENOMIC DNA]</scope>
    <source>
        <strain evidence="7">RKEM611</strain>
    </source>
</reference>
<dbReference type="EMBL" id="FWZT01000011">
    <property type="protein sequence ID" value="SMF37631.1"/>
    <property type="molecule type" value="Genomic_DNA"/>
</dbReference>
<dbReference type="CDD" id="cd03255">
    <property type="entry name" value="ABC_MJ0796_LolCDE_FtsE"/>
    <property type="match status" value="1"/>
</dbReference>
<gene>
    <name evidence="6" type="ORF">SAMN06296036_111107</name>
</gene>
<protein>
    <submittedName>
        <fullName evidence="6">Putative ABC transport system ATP-binding protein</fullName>
    </submittedName>
</protein>
<accession>A0A1Y6C702</accession>
<dbReference type="PROSITE" id="PS00211">
    <property type="entry name" value="ABC_TRANSPORTER_1"/>
    <property type="match status" value="1"/>
</dbReference>
<dbReference type="InterPro" id="IPR017871">
    <property type="entry name" value="ABC_transporter-like_CS"/>
</dbReference>
<keyword evidence="7" id="KW-1185">Reference proteome</keyword>
<evidence type="ECO:0000313" key="6">
    <source>
        <dbReference type="EMBL" id="SMF37631.1"/>
    </source>
</evidence>
<evidence type="ECO:0000256" key="2">
    <source>
        <dbReference type="ARBA" id="ARBA00022741"/>
    </source>
</evidence>
<sequence>MELVVEGINKYYSLGEQSYQALRGVSARFQDDGLVALVGPSGSGKSTLLHCLGLIDPVESGQIYFEGQRIDSLGDDKKSSFRLSRFGFIFQSYHLIPTLSVVENVALPAIYLSRDVRRSQSYAKHLLERVGLGEFNKRRVSQLSGGQRQRVAIARSLVNRPRIIFADEPTANLDSSTSGDVLDLFQEIVAEEQIMAIVSTHDPEVAQRANRIIKMKDGQLEVTQ</sequence>
<dbReference type="InterPro" id="IPR003593">
    <property type="entry name" value="AAA+_ATPase"/>
</dbReference>
<dbReference type="GO" id="GO:0098796">
    <property type="term" value="C:membrane protein complex"/>
    <property type="evidence" value="ECO:0007669"/>
    <property type="project" value="UniProtKB-ARBA"/>
</dbReference>
<proteinExistence type="inferred from homology"/>
<keyword evidence="2" id="KW-0547">Nucleotide-binding</keyword>
<dbReference type="GO" id="GO:0016887">
    <property type="term" value="F:ATP hydrolysis activity"/>
    <property type="evidence" value="ECO:0007669"/>
    <property type="project" value="InterPro"/>
</dbReference>
<dbReference type="STRING" id="1513793.SAMN06296036_111107"/>
<dbReference type="RefSeq" id="WP_132320081.1">
    <property type="nucleotide sequence ID" value="NZ_FWZT01000011.1"/>
</dbReference>
<dbReference type="SUPFAM" id="SSF52540">
    <property type="entry name" value="P-loop containing nucleoside triphosphate hydrolases"/>
    <property type="match status" value="1"/>
</dbReference>
<dbReference type="InterPro" id="IPR027417">
    <property type="entry name" value="P-loop_NTPase"/>
</dbReference>
<evidence type="ECO:0000313" key="7">
    <source>
        <dbReference type="Proteomes" id="UP000192907"/>
    </source>
</evidence>
<dbReference type="InterPro" id="IPR015854">
    <property type="entry name" value="ABC_transpr_LolD-like"/>
</dbReference>
<dbReference type="SMART" id="SM00382">
    <property type="entry name" value="AAA"/>
    <property type="match status" value="1"/>
</dbReference>
<feature type="domain" description="ABC transporter" evidence="5">
    <location>
        <begin position="3"/>
        <end position="224"/>
    </location>
</feature>
<evidence type="ECO:0000259" key="5">
    <source>
        <dbReference type="PROSITE" id="PS50893"/>
    </source>
</evidence>
<dbReference type="InterPro" id="IPR003439">
    <property type="entry name" value="ABC_transporter-like_ATP-bd"/>
</dbReference>
<dbReference type="GO" id="GO:0005524">
    <property type="term" value="F:ATP binding"/>
    <property type="evidence" value="ECO:0007669"/>
    <property type="project" value="UniProtKB-KW"/>
</dbReference>
<dbReference type="OrthoDB" id="9766351at2"/>
<organism evidence="6 7">
    <name type="scientific">Pseudobacteriovorax antillogorgiicola</name>
    <dbReference type="NCBI Taxonomy" id="1513793"/>
    <lineage>
        <taxon>Bacteria</taxon>
        <taxon>Pseudomonadati</taxon>
        <taxon>Bdellovibrionota</taxon>
        <taxon>Oligoflexia</taxon>
        <taxon>Oligoflexales</taxon>
        <taxon>Pseudobacteriovoracaceae</taxon>
        <taxon>Pseudobacteriovorax</taxon>
    </lineage>
</organism>
<keyword evidence="3 6" id="KW-0067">ATP-binding</keyword>
<dbReference type="FunFam" id="3.40.50.300:FF:000032">
    <property type="entry name" value="Export ABC transporter ATP-binding protein"/>
    <property type="match status" value="1"/>
</dbReference>
<keyword evidence="1" id="KW-0813">Transport</keyword>
<dbReference type="Proteomes" id="UP000192907">
    <property type="component" value="Unassembled WGS sequence"/>
</dbReference>